<dbReference type="Pfam" id="PF09931">
    <property type="entry name" value="Phage_phiJL001_Gp84_N"/>
    <property type="match status" value="1"/>
</dbReference>
<evidence type="ECO:0000313" key="1">
    <source>
        <dbReference type="EMBL" id="TXC72153.1"/>
    </source>
</evidence>
<gene>
    <name evidence="1" type="ORF">FSB78_15290</name>
</gene>
<evidence type="ECO:0000313" key="2">
    <source>
        <dbReference type="Proteomes" id="UP000321250"/>
    </source>
</evidence>
<proteinExistence type="predicted"/>
<keyword evidence="2" id="KW-1185">Reference proteome</keyword>
<dbReference type="OrthoDB" id="1633386at2"/>
<dbReference type="EMBL" id="VOQR01000001">
    <property type="protein sequence ID" value="TXC72153.1"/>
    <property type="molecule type" value="Genomic_DNA"/>
</dbReference>
<comment type="caution">
    <text evidence="1">The sequence shown here is derived from an EMBL/GenBank/DDBJ whole genome shotgun (WGS) entry which is preliminary data.</text>
</comment>
<sequence length="94" mass="9860">MTWLSAELTTIALCWRIERRDGVAIGLTAHDRDLVVDGLVHRAAPGMTPSAIQRSGGLEVDTMDVAGALTSGAIGEADLLAGLRNSSSRLRGFA</sequence>
<protein>
    <submittedName>
        <fullName evidence="1">DUF2163 domain-containing protein</fullName>
    </submittedName>
</protein>
<reference evidence="1 2" key="1">
    <citation type="journal article" date="2013" name="Antonie Van Leeuwenhoek">
        <title>Sphingomonas ginsenosidivorax sp. nov., with the ability to transform ginsenosides.</title>
        <authorList>
            <person name="Jin X.F."/>
            <person name="Kim J.K."/>
            <person name="Liu Q.M."/>
            <person name="Kang M.S."/>
            <person name="He D."/>
            <person name="Jin F.X."/>
            <person name="Kim S.C."/>
            <person name="Im W.T."/>
        </authorList>
    </citation>
    <scope>NUCLEOTIDE SEQUENCE [LARGE SCALE GENOMIC DNA]</scope>
    <source>
        <strain evidence="1 2">KHI67</strain>
    </source>
</reference>
<dbReference type="AlphaFoldDB" id="A0A5C6UHA4"/>
<name>A0A5C6UHA4_9SPHN</name>
<accession>A0A5C6UHA4</accession>
<dbReference type="Proteomes" id="UP000321250">
    <property type="component" value="Unassembled WGS sequence"/>
</dbReference>
<organism evidence="1 2">
    <name type="scientific">Sphingomonas ginsenosidivorax</name>
    <dbReference type="NCBI Taxonomy" id="862135"/>
    <lineage>
        <taxon>Bacteria</taxon>
        <taxon>Pseudomonadati</taxon>
        <taxon>Pseudomonadota</taxon>
        <taxon>Alphaproteobacteria</taxon>
        <taxon>Sphingomonadales</taxon>
        <taxon>Sphingomonadaceae</taxon>
        <taxon>Sphingomonas</taxon>
    </lineage>
</organism>